<evidence type="ECO:0000313" key="1">
    <source>
        <dbReference type="EMBL" id="AGS49796.1"/>
    </source>
</evidence>
<name>S5TUZ3_9BACT</name>
<organism evidence="1">
    <name type="scientific">uncultured bacterium esnapd15</name>
    <dbReference type="NCBI Taxonomy" id="1366595"/>
    <lineage>
        <taxon>Bacteria</taxon>
        <taxon>environmental samples</taxon>
    </lineage>
</organism>
<reference evidence="1" key="1">
    <citation type="journal article" date="2013" name="Proc. Natl. Acad. Sci. U.S.A.">
        <title>Mapping gene clusters within arrayed metagenomic libraries to expand the structural diversity of biomedically relevant natural products.</title>
        <authorList>
            <person name="Owen J.G."/>
            <person name="Reddy B.V."/>
            <person name="Ternei M.A."/>
            <person name="Charlop-Powers Z."/>
            <person name="Calle P.Y."/>
            <person name="Kim J.H."/>
            <person name="Brady S.F."/>
        </authorList>
    </citation>
    <scope>NUCLEOTIDE SEQUENCE</scope>
</reference>
<protein>
    <submittedName>
        <fullName evidence="1">Uncharacterized protein</fullName>
    </submittedName>
</protein>
<accession>S5TUZ3</accession>
<dbReference type="AlphaFoldDB" id="S5TUZ3"/>
<proteinExistence type="predicted"/>
<sequence length="45" mass="5006">MEQDGSVSLLLTALNWLNRPDLRRTASALLQVIAKSLVSGLWIVR</sequence>
<dbReference type="EMBL" id="KF264554">
    <property type="protein sequence ID" value="AGS49796.1"/>
    <property type="molecule type" value="Genomic_DNA"/>
</dbReference>